<dbReference type="STRING" id="1121325.SAMN04515677_11270"/>
<reference evidence="7 8" key="1">
    <citation type="submission" date="2016-10" db="EMBL/GenBank/DDBJ databases">
        <authorList>
            <person name="de Groot N.N."/>
        </authorList>
    </citation>
    <scope>NUCLEOTIDE SEQUENCE [LARGE SCALE GENOMIC DNA]</scope>
    <source>
        <strain evidence="7 8">DSM 797</strain>
    </source>
</reference>
<evidence type="ECO:0000256" key="5">
    <source>
        <dbReference type="ARBA" id="ARBA00023163"/>
    </source>
</evidence>
<accession>A0A1G9TDR8</accession>
<feature type="domain" description="RNA polymerase sigma-70 region 2" evidence="6">
    <location>
        <begin position="14"/>
        <end position="81"/>
    </location>
</feature>
<comment type="similarity">
    <text evidence="1">Belongs to the sigma-70 factor family. ECF subfamily.</text>
</comment>
<dbReference type="InterPro" id="IPR014284">
    <property type="entry name" value="RNA_pol_sigma-70_dom"/>
</dbReference>
<evidence type="ECO:0000256" key="4">
    <source>
        <dbReference type="ARBA" id="ARBA00023125"/>
    </source>
</evidence>
<dbReference type="SUPFAM" id="SSF88946">
    <property type="entry name" value="Sigma2 domain of RNA polymerase sigma factors"/>
    <property type="match status" value="1"/>
</dbReference>
<keyword evidence="3" id="KW-0731">Sigma factor</keyword>
<proteinExistence type="inferred from homology"/>
<evidence type="ECO:0000313" key="7">
    <source>
        <dbReference type="EMBL" id="SDM45797.1"/>
    </source>
</evidence>
<keyword evidence="2" id="KW-0805">Transcription regulation</keyword>
<keyword evidence="8" id="KW-1185">Reference proteome</keyword>
<dbReference type="InterPro" id="IPR013325">
    <property type="entry name" value="RNA_pol_sigma_r2"/>
</dbReference>
<dbReference type="PANTHER" id="PTHR43133:SF8">
    <property type="entry name" value="RNA POLYMERASE SIGMA FACTOR HI_1459-RELATED"/>
    <property type="match status" value="1"/>
</dbReference>
<dbReference type="InterPro" id="IPR007627">
    <property type="entry name" value="RNA_pol_sigma70_r2"/>
</dbReference>
<dbReference type="PANTHER" id="PTHR43133">
    <property type="entry name" value="RNA POLYMERASE ECF-TYPE SIGMA FACTO"/>
    <property type="match status" value="1"/>
</dbReference>
<keyword evidence="4" id="KW-0238">DNA-binding</keyword>
<sequence>MFEGGDAVHEMDCIYEEHAQMVFKYLMVLCKEENLAEELTQETFYRAIKSSNRYDGTCKVSTWLCQIAKHIWYQEIDRKKRKETSELSEEIVSNNICIEEKICLKERKMELIKKVYKLDQISKEVVLLRITGAFSFREIGELFNKNENWARVTFYRAKQKIGKGV</sequence>
<evidence type="ECO:0000256" key="3">
    <source>
        <dbReference type="ARBA" id="ARBA00023082"/>
    </source>
</evidence>
<name>A0A1G9TDR8_9FIRM</name>
<evidence type="ECO:0000259" key="6">
    <source>
        <dbReference type="Pfam" id="PF04542"/>
    </source>
</evidence>
<evidence type="ECO:0000256" key="2">
    <source>
        <dbReference type="ARBA" id="ARBA00023015"/>
    </source>
</evidence>
<dbReference type="AlphaFoldDB" id="A0A1G9TDR8"/>
<gene>
    <name evidence="7" type="ORF">SAMN04515677_11270</name>
</gene>
<dbReference type="InterPro" id="IPR039425">
    <property type="entry name" value="RNA_pol_sigma-70-like"/>
</dbReference>
<dbReference type="GO" id="GO:0006352">
    <property type="term" value="P:DNA-templated transcription initiation"/>
    <property type="evidence" value="ECO:0007669"/>
    <property type="project" value="InterPro"/>
</dbReference>
<dbReference type="NCBIfam" id="TIGR02937">
    <property type="entry name" value="sigma70-ECF"/>
    <property type="match status" value="1"/>
</dbReference>
<dbReference type="EMBL" id="FNGW01000012">
    <property type="protein sequence ID" value="SDM45797.1"/>
    <property type="molecule type" value="Genomic_DNA"/>
</dbReference>
<dbReference type="Gene3D" id="1.10.1740.10">
    <property type="match status" value="1"/>
</dbReference>
<protein>
    <submittedName>
        <fullName evidence="7">RNA polymerase sigma-70 factor, ECF subfamily</fullName>
    </submittedName>
</protein>
<dbReference type="GO" id="GO:0016987">
    <property type="term" value="F:sigma factor activity"/>
    <property type="evidence" value="ECO:0007669"/>
    <property type="project" value="UniProtKB-KW"/>
</dbReference>
<evidence type="ECO:0000313" key="8">
    <source>
        <dbReference type="Proteomes" id="UP000199068"/>
    </source>
</evidence>
<organism evidence="7 8">
    <name type="scientific">Romboutsia lituseburensis DSM 797</name>
    <dbReference type="NCBI Taxonomy" id="1121325"/>
    <lineage>
        <taxon>Bacteria</taxon>
        <taxon>Bacillati</taxon>
        <taxon>Bacillota</taxon>
        <taxon>Clostridia</taxon>
        <taxon>Peptostreptococcales</taxon>
        <taxon>Peptostreptococcaceae</taxon>
        <taxon>Romboutsia</taxon>
    </lineage>
</organism>
<dbReference type="Proteomes" id="UP000199068">
    <property type="component" value="Unassembled WGS sequence"/>
</dbReference>
<dbReference type="GO" id="GO:0003677">
    <property type="term" value="F:DNA binding"/>
    <property type="evidence" value="ECO:0007669"/>
    <property type="project" value="UniProtKB-KW"/>
</dbReference>
<dbReference type="InterPro" id="IPR013324">
    <property type="entry name" value="RNA_pol_sigma_r3/r4-like"/>
</dbReference>
<keyword evidence="5" id="KW-0804">Transcription</keyword>
<dbReference type="Pfam" id="PF04542">
    <property type="entry name" value="Sigma70_r2"/>
    <property type="match status" value="1"/>
</dbReference>
<evidence type="ECO:0000256" key="1">
    <source>
        <dbReference type="ARBA" id="ARBA00010641"/>
    </source>
</evidence>
<dbReference type="SUPFAM" id="SSF88659">
    <property type="entry name" value="Sigma3 and sigma4 domains of RNA polymerase sigma factors"/>
    <property type="match status" value="1"/>
</dbReference>